<feature type="compositionally biased region" description="Low complexity" evidence="1">
    <location>
        <begin position="124"/>
        <end position="137"/>
    </location>
</feature>
<reference evidence="2 3" key="1">
    <citation type="journal article" date="2015" name="BMC Genomics">
        <title>Insights from the genome of Ophiocordyceps polyrhachis-furcata to pathogenicity and host specificity in insect fungi.</title>
        <authorList>
            <person name="Wichadakul D."/>
            <person name="Kobmoo N."/>
            <person name="Ingsriswang S."/>
            <person name="Tangphatsornruang S."/>
            <person name="Chantasingh D."/>
            <person name="Luangsa-ard J.J."/>
            <person name="Eurwilaichitr L."/>
        </authorList>
    </citation>
    <scope>NUCLEOTIDE SEQUENCE [LARGE SCALE GENOMIC DNA]</scope>
    <source>
        <strain evidence="2 3">BCC 54312</strain>
    </source>
</reference>
<organism evidence="2 3">
    <name type="scientific">Ophiocordyceps polyrhachis-furcata BCC 54312</name>
    <dbReference type="NCBI Taxonomy" id="1330021"/>
    <lineage>
        <taxon>Eukaryota</taxon>
        <taxon>Fungi</taxon>
        <taxon>Dikarya</taxon>
        <taxon>Ascomycota</taxon>
        <taxon>Pezizomycotina</taxon>
        <taxon>Sordariomycetes</taxon>
        <taxon>Hypocreomycetidae</taxon>
        <taxon>Hypocreales</taxon>
        <taxon>Ophiocordycipitaceae</taxon>
        <taxon>Ophiocordyceps</taxon>
    </lineage>
</organism>
<dbReference type="Proteomes" id="UP000253664">
    <property type="component" value="Unassembled WGS sequence"/>
</dbReference>
<feature type="region of interest" description="Disordered" evidence="1">
    <location>
        <begin position="1"/>
        <end position="22"/>
    </location>
</feature>
<sequence length="252" mass="27215">MTYIDAMCHSPPSGSQGMDGSPSVHGLLASGSLVEKTKPCRCSLPAGIGEELISSFCPPLLLHITHTAALQPASLSFFLRLRHFPSIFFFLFSLPLRRKAGKRGRGNLQDSRDRSILSGRPSRSFVPHSVLHSSSSLTEGPTFSLLHSPAEASTDSSTSSSTSSGILLRHSHAAAKMLRHPPGPDPDARFADALWHVRPTTAQLCSPPCRILENSTDAVSLGYWLTAYNESRRQPFFDSPGLSCADGWMGLC</sequence>
<feature type="non-terminal residue" evidence="2">
    <location>
        <position position="252"/>
    </location>
</feature>
<dbReference type="AlphaFoldDB" id="A0A367LSE0"/>
<feature type="region of interest" description="Disordered" evidence="1">
    <location>
        <begin position="101"/>
        <end position="137"/>
    </location>
</feature>
<evidence type="ECO:0000256" key="1">
    <source>
        <dbReference type="SAM" id="MobiDB-lite"/>
    </source>
</evidence>
<keyword evidence="3" id="KW-1185">Reference proteome</keyword>
<name>A0A367LSE0_9HYPO</name>
<dbReference type="EMBL" id="LKCN02000001">
    <property type="protein sequence ID" value="RCI17307.1"/>
    <property type="molecule type" value="Genomic_DNA"/>
</dbReference>
<accession>A0A367LSE0</accession>
<evidence type="ECO:0000313" key="2">
    <source>
        <dbReference type="EMBL" id="RCI17307.1"/>
    </source>
</evidence>
<protein>
    <submittedName>
        <fullName evidence="2">Uncharacterized protein</fullName>
    </submittedName>
</protein>
<proteinExistence type="predicted"/>
<comment type="caution">
    <text evidence="2">The sequence shown here is derived from an EMBL/GenBank/DDBJ whole genome shotgun (WGS) entry which is preliminary data.</text>
</comment>
<gene>
    <name evidence="2" type="ORF">L249_2618</name>
</gene>
<evidence type="ECO:0000313" key="3">
    <source>
        <dbReference type="Proteomes" id="UP000253664"/>
    </source>
</evidence>